<dbReference type="PROSITE" id="PS50088">
    <property type="entry name" value="ANK_REPEAT"/>
    <property type="match status" value="1"/>
</dbReference>
<dbReference type="AlphaFoldDB" id="A0AA88CV32"/>
<keyword evidence="2" id="KW-0812">Transmembrane</keyword>
<comment type="caution">
    <text evidence="3">The sequence shown here is derived from an EMBL/GenBank/DDBJ whole genome shotgun (WGS) entry which is preliminary data.</text>
</comment>
<name>A0AA88CV32_FICCA</name>
<dbReference type="Proteomes" id="UP001187192">
    <property type="component" value="Unassembled WGS sequence"/>
</dbReference>
<feature type="transmembrane region" description="Helical" evidence="2">
    <location>
        <begin position="345"/>
        <end position="361"/>
    </location>
</feature>
<keyword evidence="4" id="KW-1185">Reference proteome</keyword>
<feature type="transmembrane region" description="Helical" evidence="2">
    <location>
        <begin position="287"/>
        <end position="304"/>
    </location>
</feature>
<reference evidence="3" key="1">
    <citation type="submission" date="2023-07" db="EMBL/GenBank/DDBJ databases">
        <title>draft genome sequence of fig (Ficus carica).</title>
        <authorList>
            <person name="Takahashi T."/>
            <person name="Nishimura K."/>
        </authorList>
    </citation>
    <scope>NUCLEOTIDE SEQUENCE</scope>
</reference>
<protein>
    <submittedName>
        <fullName evidence="3">Uncharacterized protein</fullName>
    </submittedName>
</protein>
<sequence length="422" mass="47625">MEQRLDVAARAGDIDALYSLMKEDAYLLERIEEVPFIDTPLHVAASAGQVHFAMEIMRLKASFARKLNQNGYSPIHLALQNEQTKVVLRLLDVDTELVRVQGREGKTPLHFAAECGMIDLLAEFLSACPKSIQDLTIRKETALHVAIKSDKLEALEVDGLSMSARMASSTGVTMKEIPSCMLLHLGIKSGSRLFAIMLQMVSLLIGRIDINAKNLAGLTALDVSQNQPQPESSKLRRMLLRGGARRALSLPTIPKLADSLKSNMSWQEKWIVSNYRQKLYLSNEDRNVILLVAVLFATANYEAALDSYKDNEYANFVRILFKLINNIAFLASMVEIYLYLPTDCGILRLVLPLVICNYAVINSMEWSPKLMPLIFVLLILFYYSKWAIIIHRCVPILVKKKVVKMKIGLFKRFSGFHKDFME</sequence>
<keyword evidence="2" id="KW-0472">Membrane</keyword>
<evidence type="ECO:0000256" key="2">
    <source>
        <dbReference type="SAM" id="Phobius"/>
    </source>
</evidence>
<dbReference type="Gene3D" id="1.25.40.20">
    <property type="entry name" value="Ankyrin repeat-containing domain"/>
    <property type="match status" value="1"/>
</dbReference>
<dbReference type="InterPro" id="IPR036770">
    <property type="entry name" value="Ankyrin_rpt-contain_sf"/>
</dbReference>
<proteinExistence type="predicted"/>
<dbReference type="PANTHER" id="PTHR24128:SF24">
    <property type="entry name" value="ANKYRIN REPEAT PROTEIN"/>
    <property type="match status" value="1"/>
</dbReference>
<feature type="transmembrane region" description="Helical" evidence="2">
    <location>
        <begin position="316"/>
        <end position="338"/>
    </location>
</feature>
<dbReference type="Pfam" id="PF12796">
    <property type="entry name" value="Ank_2"/>
    <property type="match status" value="1"/>
</dbReference>
<dbReference type="SUPFAM" id="SSF48403">
    <property type="entry name" value="Ankyrin repeat"/>
    <property type="match status" value="1"/>
</dbReference>
<evidence type="ECO:0000313" key="4">
    <source>
        <dbReference type="Proteomes" id="UP001187192"/>
    </source>
</evidence>
<evidence type="ECO:0000313" key="3">
    <source>
        <dbReference type="EMBL" id="GMN30942.1"/>
    </source>
</evidence>
<keyword evidence="1" id="KW-0040">ANK repeat</keyword>
<dbReference type="InterPro" id="IPR002110">
    <property type="entry name" value="Ankyrin_rpt"/>
</dbReference>
<feature type="repeat" description="ANK" evidence="1">
    <location>
        <begin position="104"/>
        <end position="125"/>
    </location>
</feature>
<dbReference type="PANTHER" id="PTHR24128">
    <property type="entry name" value="HOMEOBOX PROTEIN WARIAI"/>
    <property type="match status" value="1"/>
</dbReference>
<dbReference type="Pfam" id="PF00023">
    <property type="entry name" value="Ank"/>
    <property type="match status" value="1"/>
</dbReference>
<feature type="transmembrane region" description="Helical" evidence="2">
    <location>
        <begin position="373"/>
        <end position="398"/>
    </location>
</feature>
<accession>A0AA88CV32</accession>
<gene>
    <name evidence="3" type="ORF">TIFTF001_003031</name>
</gene>
<evidence type="ECO:0000256" key="1">
    <source>
        <dbReference type="PROSITE-ProRule" id="PRU00023"/>
    </source>
</evidence>
<dbReference type="EMBL" id="BTGU01000003">
    <property type="protein sequence ID" value="GMN30942.1"/>
    <property type="molecule type" value="Genomic_DNA"/>
</dbReference>
<keyword evidence="2" id="KW-1133">Transmembrane helix</keyword>
<dbReference type="SMART" id="SM00248">
    <property type="entry name" value="ANK"/>
    <property type="match status" value="3"/>
</dbReference>
<dbReference type="PROSITE" id="PS50297">
    <property type="entry name" value="ANK_REP_REGION"/>
    <property type="match status" value="1"/>
</dbReference>
<organism evidence="3 4">
    <name type="scientific">Ficus carica</name>
    <name type="common">Common fig</name>
    <dbReference type="NCBI Taxonomy" id="3494"/>
    <lineage>
        <taxon>Eukaryota</taxon>
        <taxon>Viridiplantae</taxon>
        <taxon>Streptophyta</taxon>
        <taxon>Embryophyta</taxon>
        <taxon>Tracheophyta</taxon>
        <taxon>Spermatophyta</taxon>
        <taxon>Magnoliopsida</taxon>
        <taxon>eudicotyledons</taxon>
        <taxon>Gunneridae</taxon>
        <taxon>Pentapetalae</taxon>
        <taxon>rosids</taxon>
        <taxon>fabids</taxon>
        <taxon>Rosales</taxon>
        <taxon>Moraceae</taxon>
        <taxon>Ficeae</taxon>
        <taxon>Ficus</taxon>
    </lineage>
</organism>